<feature type="transmembrane region" description="Helical" evidence="7">
    <location>
        <begin position="353"/>
        <end position="376"/>
    </location>
</feature>
<evidence type="ECO:0000256" key="3">
    <source>
        <dbReference type="ARBA" id="ARBA00022475"/>
    </source>
</evidence>
<feature type="transmembrane region" description="Helical" evidence="7">
    <location>
        <begin position="49"/>
        <end position="73"/>
    </location>
</feature>
<feature type="transmembrane region" description="Helical" evidence="7">
    <location>
        <begin position="85"/>
        <end position="107"/>
    </location>
</feature>
<dbReference type="RefSeq" id="WP_114061938.1">
    <property type="nucleotide sequence ID" value="NZ_CP029495.1"/>
</dbReference>
<accession>A0ABV0IUH8</accession>
<keyword evidence="3" id="KW-1003">Cell membrane</keyword>
<protein>
    <submittedName>
        <fullName evidence="8">Dicarboxylate/amino acid:cation symporter</fullName>
    </submittedName>
</protein>
<reference evidence="8 9" key="1">
    <citation type="submission" date="2024-05" db="EMBL/GenBank/DDBJ databases">
        <authorList>
            <person name="De Oliveira J.P."/>
            <person name="Noriler S.A."/>
            <person name="De Oliveira A.G."/>
            <person name="Sipoli D.S."/>
        </authorList>
    </citation>
    <scope>NUCLEOTIDE SEQUENCE [LARGE SCALE GENOMIC DNA]</scope>
    <source>
        <strain evidence="8 9">LABIM192</strain>
    </source>
</reference>
<organism evidence="8 9">
    <name type="scientific">Chromobacterium phragmitis</name>
    <dbReference type="NCBI Taxonomy" id="2202141"/>
    <lineage>
        <taxon>Bacteria</taxon>
        <taxon>Pseudomonadati</taxon>
        <taxon>Pseudomonadota</taxon>
        <taxon>Betaproteobacteria</taxon>
        <taxon>Neisseriales</taxon>
        <taxon>Chromobacteriaceae</taxon>
        <taxon>Chromobacterium</taxon>
    </lineage>
</organism>
<evidence type="ECO:0000256" key="4">
    <source>
        <dbReference type="ARBA" id="ARBA00022692"/>
    </source>
</evidence>
<feature type="transmembrane region" description="Helical" evidence="7">
    <location>
        <begin position="154"/>
        <end position="171"/>
    </location>
</feature>
<dbReference type="PANTHER" id="PTHR42865:SF7">
    <property type="entry name" value="PROTON_GLUTAMATE-ASPARTATE SYMPORTER"/>
    <property type="match status" value="1"/>
</dbReference>
<evidence type="ECO:0000256" key="6">
    <source>
        <dbReference type="ARBA" id="ARBA00023136"/>
    </source>
</evidence>
<feature type="transmembrane region" description="Helical" evidence="7">
    <location>
        <begin position="312"/>
        <end position="341"/>
    </location>
</feature>
<dbReference type="PANTHER" id="PTHR42865">
    <property type="entry name" value="PROTON/GLUTAMATE-ASPARTATE SYMPORTER"/>
    <property type="match status" value="1"/>
</dbReference>
<dbReference type="InterPro" id="IPR036458">
    <property type="entry name" value="Na:dicarbo_symporter_sf"/>
</dbReference>
<evidence type="ECO:0000313" key="8">
    <source>
        <dbReference type="EMBL" id="MEO9384235.1"/>
    </source>
</evidence>
<evidence type="ECO:0000313" key="9">
    <source>
        <dbReference type="Proteomes" id="UP001462502"/>
    </source>
</evidence>
<dbReference type="Gene3D" id="1.10.3860.10">
    <property type="entry name" value="Sodium:dicarboxylate symporter"/>
    <property type="match status" value="1"/>
</dbReference>
<feature type="transmembrane region" description="Helical" evidence="7">
    <location>
        <begin position="230"/>
        <end position="250"/>
    </location>
</feature>
<name>A0ABV0IUH8_9NEIS</name>
<evidence type="ECO:0000256" key="1">
    <source>
        <dbReference type="ARBA" id="ARBA00004651"/>
    </source>
</evidence>
<dbReference type="EMBL" id="JBDXMI010000001">
    <property type="protein sequence ID" value="MEO9384235.1"/>
    <property type="molecule type" value="Genomic_DNA"/>
</dbReference>
<proteinExistence type="predicted"/>
<comment type="caution">
    <text evidence="8">The sequence shown here is derived from an EMBL/GenBank/DDBJ whole genome shotgun (WGS) entry which is preliminary data.</text>
</comment>
<keyword evidence="9" id="KW-1185">Reference proteome</keyword>
<sequence>MKSKKLTALILVGMLLGILVGYLFRQHAGDDAAAIKTFVDGMSILTDIFLRLIKMIIAPLVISTLVVGIAKMGDAKSVGRIGGKTMGWFIGASLASLTLGLIMVNILKPGVALNLPLPDMHAESGIKAGAISLKDFVTHAIPKSVFEAMANNEILQIVIFSVFFGSAMAALGERSKALIDVIDVVAHVMLKVTSYVMNFAPLAVFGAIAATVAKEGLSILGTYGKFMAQFYFSIGILWALLIAVGVLIVGPRLLHLMGMIKEPLLLSFTTASSEAAYPKTLEQLERFGVSNKIASFVLPMGYSFNLDGSMMYCTFAVIFIAQAYGIDLTLAQEISMLLILMLTSKGMAGVPRASLVVIAATLAQFNIPEAGLLLLLGIDHFLDMGRSATNVVGNSVATAVVAKWEGELKRH</sequence>
<comment type="subcellular location">
    <subcellularLocation>
        <location evidence="1">Cell membrane</location>
        <topology evidence="1">Multi-pass membrane protein</topology>
    </subcellularLocation>
</comment>
<dbReference type="SUPFAM" id="SSF118215">
    <property type="entry name" value="Proton glutamate symport protein"/>
    <property type="match status" value="1"/>
</dbReference>
<keyword evidence="4 7" id="KW-0812">Transmembrane</keyword>
<gene>
    <name evidence="8" type="ORF">ABI908_08960</name>
</gene>
<dbReference type="Pfam" id="PF00375">
    <property type="entry name" value="SDF"/>
    <property type="match status" value="1"/>
</dbReference>
<feature type="transmembrane region" description="Helical" evidence="7">
    <location>
        <begin position="192"/>
        <end position="210"/>
    </location>
</feature>
<keyword evidence="2" id="KW-0813">Transport</keyword>
<dbReference type="PRINTS" id="PR00173">
    <property type="entry name" value="EDTRNSPORT"/>
</dbReference>
<evidence type="ECO:0000256" key="7">
    <source>
        <dbReference type="SAM" id="Phobius"/>
    </source>
</evidence>
<keyword evidence="5 7" id="KW-1133">Transmembrane helix</keyword>
<evidence type="ECO:0000256" key="2">
    <source>
        <dbReference type="ARBA" id="ARBA00022448"/>
    </source>
</evidence>
<dbReference type="InterPro" id="IPR001991">
    <property type="entry name" value="Na-dicarboxylate_symporter"/>
</dbReference>
<keyword evidence="6 7" id="KW-0472">Membrane</keyword>
<dbReference type="Proteomes" id="UP001462502">
    <property type="component" value="Unassembled WGS sequence"/>
</dbReference>
<evidence type="ECO:0000256" key="5">
    <source>
        <dbReference type="ARBA" id="ARBA00022989"/>
    </source>
</evidence>